<evidence type="ECO:0000256" key="1">
    <source>
        <dbReference type="ARBA" id="ARBA00023015"/>
    </source>
</evidence>
<dbReference type="InterPro" id="IPR018060">
    <property type="entry name" value="HTH_AraC"/>
</dbReference>
<accession>A0A852TGE2</accession>
<evidence type="ECO:0000256" key="3">
    <source>
        <dbReference type="ARBA" id="ARBA00023163"/>
    </source>
</evidence>
<dbReference type="InterPro" id="IPR009057">
    <property type="entry name" value="Homeodomain-like_sf"/>
</dbReference>
<keyword evidence="2" id="KW-0238">DNA-binding</keyword>
<dbReference type="PROSITE" id="PS01124">
    <property type="entry name" value="HTH_ARAC_FAMILY_2"/>
    <property type="match status" value="1"/>
</dbReference>
<dbReference type="GO" id="GO:0043565">
    <property type="term" value="F:sequence-specific DNA binding"/>
    <property type="evidence" value="ECO:0007669"/>
    <property type="project" value="InterPro"/>
</dbReference>
<dbReference type="Pfam" id="PF12833">
    <property type="entry name" value="HTH_18"/>
    <property type="match status" value="1"/>
</dbReference>
<keyword evidence="4" id="KW-1133">Transmembrane helix</keyword>
<feature type="domain" description="HTH araC/xylS-type" evidence="5">
    <location>
        <begin position="673"/>
        <end position="770"/>
    </location>
</feature>
<keyword evidence="1" id="KW-0805">Transcription regulation</keyword>
<sequence>MKFKNISAKLKTLQWRGSFHRNSFILILLIASIPGLITGLCIYWFAVGKVENELRTLHTSQIEQRAKNIDEQFKYLEYSTSQWAFEPRFSESLRNIDFVGQFTETYDISKTLLLLQGRHNLIKTVDLYIEGEKPILFNSEYNVLDEQSKQIYHQTLKSSKRLYWTEFPLEAGSKKKTLAFVHRIPATSKDPFGSIIVTIDQNKALQLLKSLTPYDKGATFILDGENEILLSSNSTKDSSFINVLKREMETQKHTEGSFQIKHNKKMYSISYGKFTRVDSDWTYVSAAPMSSITAPVVLVSRLILILSISALILAFVLSWFTSNRIYSPINKLLKSLGHEEEGLWRRKGRDVFTIIEHQIQNLSQKSNLLQSRLVEQITQIKSSFILQLIQGYLYHNTEEDLRVRMENYGWELEGKSFTALEIQLTGLGESKDSFSNNDESLVTFSASNIMEELANDMFDQFNIIKFTDLSVGALVIHPNSDSFRVELHSFADKVTKTVNEILNMQVTVTISEPTDSIKRIPYIFEEVRSGKRFRIFENSNQVIDLKEHERSEHINQIHYPFAIEKEVIQAIRMGHTAEVENLIRPFLQELTEKGINEINIHQGIVQLYSTIQHEILHSGIHPHELFEGKNMYEELSQIRDTERIIKWFTQDVVGPFIQKLEGRMNIELKRVIEKVVTKIQESYADDISLESCADEVGTNPYSLSKAFKQMVGINFIDYLTQLRIEKAKELLINTDIKINDIAESVGYRHSYFNRIFKKQIGIPPSQYRKLNQKDNYIQVENDG</sequence>
<dbReference type="AlphaFoldDB" id="A0A852TGE2"/>
<feature type="transmembrane region" description="Helical" evidence="4">
    <location>
        <begin position="24"/>
        <end position="46"/>
    </location>
</feature>
<dbReference type="PANTHER" id="PTHR43280:SF28">
    <property type="entry name" value="HTH-TYPE TRANSCRIPTIONAL ACTIVATOR RHAS"/>
    <property type="match status" value="1"/>
</dbReference>
<name>A0A852TGE2_9BACI</name>
<evidence type="ECO:0000256" key="2">
    <source>
        <dbReference type="ARBA" id="ARBA00023125"/>
    </source>
</evidence>
<dbReference type="Proteomes" id="UP000548423">
    <property type="component" value="Unassembled WGS sequence"/>
</dbReference>
<dbReference type="EMBL" id="JACCBX010000011">
    <property type="protein sequence ID" value="NYE07980.1"/>
    <property type="molecule type" value="Genomic_DNA"/>
</dbReference>
<evidence type="ECO:0000259" key="5">
    <source>
        <dbReference type="PROSITE" id="PS01124"/>
    </source>
</evidence>
<dbReference type="PROSITE" id="PS00041">
    <property type="entry name" value="HTH_ARAC_FAMILY_1"/>
    <property type="match status" value="1"/>
</dbReference>
<dbReference type="Gene3D" id="1.10.10.60">
    <property type="entry name" value="Homeodomain-like"/>
    <property type="match status" value="2"/>
</dbReference>
<evidence type="ECO:0000256" key="4">
    <source>
        <dbReference type="SAM" id="Phobius"/>
    </source>
</evidence>
<feature type="transmembrane region" description="Helical" evidence="4">
    <location>
        <begin position="298"/>
        <end position="321"/>
    </location>
</feature>
<gene>
    <name evidence="6" type="ORF">F4694_004821</name>
</gene>
<proteinExistence type="predicted"/>
<reference evidence="7" key="2">
    <citation type="submission" date="2020-08" db="EMBL/GenBank/DDBJ databases">
        <title>The Agave Microbiome: Exploring the role of microbial communities in plant adaptations to desert environments.</title>
        <authorList>
            <person name="Partida-Martinez L.P."/>
        </authorList>
    </citation>
    <scope>NUCLEOTIDE SEQUENCE [LARGE SCALE GENOMIC DNA]</scope>
    <source>
        <strain evidence="7">AT2.8</strain>
    </source>
</reference>
<evidence type="ECO:0000313" key="6">
    <source>
        <dbReference type="EMBL" id="NYE07980.1"/>
    </source>
</evidence>
<dbReference type="SMART" id="SM00342">
    <property type="entry name" value="HTH_ARAC"/>
    <property type="match status" value="1"/>
</dbReference>
<organism evidence="6 7">
    <name type="scientific">Neobacillus niacini</name>
    <dbReference type="NCBI Taxonomy" id="86668"/>
    <lineage>
        <taxon>Bacteria</taxon>
        <taxon>Bacillati</taxon>
        <taxon>Bacillota</taxon>
        <taxon>Bacilli</taxon>
        <taxon>Bacillales</taxon>
        <taxon>Bacillaceae</taxon>
        <taxon>Neobacillus</taxon>
    </lineage>
</organism>
<dbReference type="InterPro" id="IPR018062">
    <property type="entry name" value="HTH_AraC-typ_CS"/>
</dbReference>
<evidence type="ECO:0000313" key="7">
    <source>
        <dbReference type="Proteomes" id="UP000548423"/>
    </source>
</evidence>
<keyword evidence="4" id="KW-0472">Membrane</keyword>
<dbReference type="Gene3D" id="3.30.450.20">
    <property type="entry name" value="PAS domain"/>
    <property type="match status" value="1"/>
</dbReference>
<dbReference type="PANTHER" id="PTHR43280">
    <property type="entry name" value="ARAC-FAMILY TRANSCRIPTIONAL REGULATOR"/>
    <property type="match status" value="1"/>
</dbReference>
<keyword evidence="4" id="KW-0812">Transmembrane</keyword>
<keyword evidence="3" id="KW-0804">Transcription</keyword>
<comment type="caution">
    <text evidence="6">The sequence shown here is derived from an EMBL/GenBank/DDBJ whole genome shotgun (WGS) entry which is preliminary data.</text>
</comment>
<reference evidence="7" key="1">
    <citation type="submission" date="2020-07" db="EMBL/GenBank/DDBJ databases">
        <authorList>
            <person name="Partida-Martinez L."/>
            <person name="Huntemann M."/>
            <person name="Clum A."/>
            <person name="Wang J."/>
            <person name="Palaniappan K."/>
            <person name="Ritter S."/>
            <person name="Chen I.-M."/>
            <person name="Stamatis D."/>
            <person name="Reddy T."/>
            <person name="O'Malley R."/>
            <person name="Daum C."/>
            <person name="Shapiro N."/>
            <person name="Ivanova N."/>
            <person name="Kyrpides N."/>
            <person name="Woyke T."/>
        </authorList>
    </citation>
    <scope>NUCLEOTIDE SEQUENCE [LARGE SCALE GENOMIC DNA]</scope>
    <source>
        <strain evidence="7">AT2.8</strain>
    </source>
</reference>
<dbReference type="SUPFAM" id="SSF46689">
    <property type="entry name" value="Homeodomain-like"/>
    <property type="match status" value="2"/>
</dbReference>
<dbReference type="GO" id="GO:0003700">
    <property type="term" value="F:DNA-binding transcription factor activity"/>
    <property type="evidence" value="ECO:0007669"/>
    <property type="project" value="InterPro"/>
</dbReference>
<protein>
    <submittedName>
        <fullName evidence="6">AraC-like DNA-binding protein</fullName>
    </submittedName>
</protein>